<evidence type="ECO:0000313" key="3">
    <source>
        <dbReference type="Proteomes" id="UP000033140"/>
    </source>
</evidence>
<organism evidence="2 3">
    <name type="scientific">Saitoella complicata (strain BCRC 22490 / CBS 7301 / JCM 7358 / NBRC 10748 / NRRL Y-17804)</name>
    <dbReference type="NCBI Taxonomy" id="698492"/>
    <lineage>
        <taxon>Eukaryota</taxon>
        <taxon>Fungi</taxon>
        <taxon>Dikarya</taxon>
        <taxon>Ascomycota</taxon>
        <taxon>Taphrinomycotina</taxon>
        <taxon>Taphrinomycotina incertae sedis</taxon>
        <taxon>Saitoella</taxon>
    </lineage>
</organism>
<proteinExistence type="predicted"/>
<name>A0A0E9NIZ9_SAICN</name>
<evidence type="ECO:0000313" key="2">
    <source>
        <dbReference type="EMBL" id="GAO49852.1"/>
    </source>
</evidence>
<dbReference type="RefSeq" id="XP_019026063.1">
    <property type="nucleotide sequence ID" value="XM_019170490.1"/>
</dbReference>
<dbReference type="Proteomes" id="UP000033140">
    <property type="component" value="Unassembled WGS sequence"/>
</dbReference>
<evidence type="ECO:0000256" key="1">
    <source>
        <dbReference type="SAM" id="MobiDB-lite"/>
    </source>
</evidence>
<feature type="compositionally biased region" description="Polar residues" evidence="1">
    <location>
        <begin position="71"/>
        <end position="80"/>
    </location>
</feature>
<feature type="compositionally biased region" description="Basic and acidic residues" evidence="1">
    <location>
        <begin position="81"/>
        <end position="97"/>
    </location>
</feature>
<feature type="region of interest" description="Disordered" evidence="1">
    <location>
        <begin position="588"/>
        <end position="638"/>
    </location>
</feature>
<accession>A0A0E9NIZ9</accession>
<dbReference type="EMBL" id="BACD03000026">
    <property type="protein sequence ID" value="GAO49852.1"/>
    <property type="molecule type" value="Genomic_DNA"/>
</dbReference>
<reference evidence="2 3" key="2">
    <citation type="journal article" date="2014" name="J. Gen. Appl. Microbiol.">
        <title>The early diverging ascomycetous budding yeast Saitoella complicata has three histone deacetylases belonging to the Clr6, Hos2, and Rpd3 lineages.</title>
        <authorList>
            <person name="Nishida H."/>
            <person name="Matsumoto T."/>
            <person name="Kondo S."/>
            <person name="Hamamoto M."/>
            <person name="Yoshikawa H."/>
        </authorList>
    </citation>
    <scope>NUCLEOTIDE SEQUENCE [LARGE SCALE GENOMIC DNA]</scope>
    <source>
        <strain evidence="2 3">NRRL Y-17804</strain>
    </source>
</reference>
<evidence type="ECO:0008006" key="4">
    <source>
        <dbReference type="Google" id="ProtNLM"/>
    </source>
</evidence>
<reference evidence="2 3" key="3">
    <citation type="journal article" date="2015" name="Genome Announc.">
        <title>Draft Genome Sequence of the Archiascomycetous Yeast Saitoella complicata.</title>
        <authorList>
            <person name="Yamauchi K."/>
            <person name="Kondo S."/>
            <person name="Hamamoto M."/>
            <person name="Takahashi Y."/>
            <person name="Ogura Y."/>
            <person name="Hayashi T."/>
            <person name="Nishida H."/>
        </authorList>
    </citation>
    <scope>NUCLEOTIDE SEQUENCE [LARGE SCALE GENOMIC DNA]</scope>
    <source>
        <strain evidence="2 3">NRRL Y-17804</strain>
    </source>
</reference>
<keyword evidence="3" id="KW-1185">Reference proteome</keyword>
<feature type="compositionally biased region" description="Basic and acidic residues" evidence="1">
    <location>
        <begin position="627"/>
        <end position="638"/>
    </location>
</feature>
<reference evidence="2 3" key="1">
    <citation type="journal article" date="2011" name="J. Gen. Appl. Microbiol.">
        <title>Draft genome sequencing of the enigmatic yeast Saitoella complicata.</title>
        <authorList>
            <person name="Nishida H."/>
            <person name="Hamamoto M."/>
            <person name="Sugiyama J."/>
        </authorList>
    </citation>
    <scope>NUCLEOTIDE SEQUENCE [LARGE SCALE GENOMIC DNA]</scope>
    <source>
        <strain evidence="2 3">NRRL Y-17804</strain>
    </source>
</reference>
<feature type="compositionally biased region" description="Basic and acidic residues" evidence="1">
    <location>
        <begin position="597"/>
        <end position="616"/>
    </location>
</feature>
<dbReference type="AlphaFoldDB" id="A0A0E9NIZ9"/>
<feature type="region of interest" description="Disordered" evidence="1">
    <location>
        <begin position="1"/>
        <end position="97"/>
    </location>
</feature>
<comment type="caution">
    <text evidence="2">The sequence shown here is derived from an EMBL/GenBank/DDBJ whole genome shotgun (WGS) entry which is preliminary data.</text>
</comment>
<gene>
    <name evidence="2" type="ORF">G7K_3989-t1</name>
</gene>
<sequence length="638" mass="69327">MTSTIGRGSPELDGASSGPGTPIAIGFDSSRFDQEHQHQQAGSALAKTARPRPSLPFCAPPLADIDFDSTAAPNTSATSNERARTCDPRRDTEREEVHPARLQPYICYGPRLRAHASSIQPLTATLIDRTAHQLLEHQQAIANLASATTTFSSPPLPELQLDRSEYHSDLTSSPIAPDTPRTHYNLDMATATHTSQQNQWRSLQLPANDSYQDHHEQPYFHLQSQPMTKTSSAPYDMPRQQPSSPMSRRRQNRGHPGPLAAPLDLASAYQRYTLPTSGQVSPLSGTFEPQPMSRKRSHEVFADSDSSPVMMGFATPMTADFTWGGGDMMGTPTKRICANPMGIEYGLDSPYQQVQRHEISEYMPVPAELPYTSINHFGMVPMNAGEDPFSATGAAVMFPDNYDMNQGHFAPAPPPAMAQTYGEQFNSSPVEEHFQIPEYSLRILTHQSTVYPSPPIDYADLMQQQQGGLFPANYNLAPTAAPAAPATTGTEGTVLPRAMSTPALNLGGWTSQEVSPRRGVSTAAPISTSLAPETPIQTQVQLQASPVKTKAKSRAPKKKITDAKKVVDLVFQNFDASHAHKICSAVAPSGSSKAKKKAEEEKRLARMMAKERKGSDASELSSVVEEVNEKGEEGAIEA</sequence>
<feature type="compositionally biased region" description="Low complexity" evidence="1">
    <location>
        <begin position="237"/>
        <end position="246"/>
    </location>
</feature>
<protein>
    <recommendedName>
        <fullName evidence="4">Developmental regulatory protein wetA</fullName>
    </recommendedName>
</protein>
<feature type="region of interest" description="Disordered" evidence="1">
    <location>
        <begin position="226"/>
        <end position="261"/>
    </location>
</feature>